<dbReference type="AlphaFoldDB" id="A0A2A7NAD4"/>
<evidence type="ECO:0000313" key="7">
    <source>
        <dbReference type="Proteomes" id="UP000220914"/>
    </source>
</evidence>
<dbReference type="SUPFAM" id="SSF52540">
    <property type="entry name" value="P-loop containing nucleoside triphosphate hydrolases"/>
    <property type="match status" value="1"/>
</dbReference>
<dbReference type="PROSITE" id="PS00211">
    <property type="entry name" value="ABC_TRANSPORTER_1"/>
    <property type="match status" value="1"/>
</dbReference>
<evidence type="ECO:0000313" key="8">
    <source>
        <dbReference type="Proteomes" id="UP000465302"/>
    </source>
</evidence>
<accession>A0A2A7NAD4</accession>
<evidence type="ECO:0000313" key="6">
    <source>
        <dbReference type="EMBL" id="PEG40421.1"/>
    </source>
</evidence>
<dbReference type="Proteomes" id="UP000465302">
    <property type="component" value="Unassembled WGS sequence"/>
</dbReference>
<keyword evidence="2" id="KW-0547">Nucleotide-binding</keyword>
<evidence type="ECO:0000313" key="5">
    <source>
        <dbReference type="EMBL" id="GFG51867.1"/>
    </source>
</evidence>
<dbReference type="InterPro" id="IPR017871">
    <property type="entry name" value="ABC_transporter-like_CS"/>
</dbReference>
<dbReference type="InterPro" id="IPR003593">
    <property type="entry name" value="AAA+_ATPase"/>
</dbReference>
<reference evidence="6 7" key="1">
    <citation type="submission" date="2017-10" db="EMBL/GenBank/DDBJ databases">
        <title>The new phylogeny of genus Mycobacterium.</title>
        <authorList>
            <person name="Tortoli E."/>
            <person name="Trovato A."/>
            <person name="Cirillo D.M."/>
        </authorList>
    </citation>
    <scope>NUCLEOTIDE SEQUENCE [LARGE SCALE GENOMIC DNA]</scope>
    <source>
        <strain evidence="6 7">CCUG37673</strain>
    </source>
</reference>
<dbReference type="InterPro" id="IPR017911">
    <property type="entry name" value="MacB-like_ATP-bd"/>
</dbReference>
<protein>
    <submittedName>
        <fullName evidence="5">Macrolide ABC transporter ATP-binding protein</fullName>
    </submittedName>
</protein>
<dbReference type="GO" id="GO:0098796">
    <property type="term" value="C:membrane protein complex"/>
    <property type="evidence" value="ECO:0007669"/>
    <property type="project" value="UniProtKB-ARBA"/>
</dbReference>
<sequence>MLPDVPAIEALAVSRTYRGGGHEVRGVDHVSLSAARGEVVAVTGPSGSGKSTLLYMLAGLDIPDDGAVRVTGVDWATLRGRLRARFRRCNCGFIVQGMALLPQATAAENVEVPLLLDAVEPAERRCRVAAALERVGLEQHTLKLTDQLSGGQQQRVAIARALVSEPAVVVADEPTGSLDSVTAQDIVTLLVAAARERNAAVVMVTHDPTVAAHADRVVTLRSGRLQ</sequence>
<evidence type="ECO:0000259" key="4">
    <source>
        <dbReference type="PROSITE" id="PS50893"/>
    </source>
</evidence>
<dbReference type="OrthoDB" id="9802264at2"/>
<dbReference type="PANTHER" id="PTHR24220">
    <property type="entry name" value="IMPORT ATP-BINDING PROTEIN"/>
    <property type="match status" value="1"/>
</dbReference>
<proteinExistence type="predicted"/>
<dbReference type="SMART" id="SM00382">
    <property type="entry name" value="AAA"/>
    <property type="match status" value="1"/>
</dbReference>
<dbReference type="GO" id="GO:0005886">
    <property type="term" value="C:plasma membrane"/>
    <property type="evidence" value="ECO:0007669"/>
    <property type="project" value="TreeGrafter"/>
</dbReference>
<dbReference type="EMBL" id="PDCP01000010">
    <property type="protein sequence ID" value="PEG40421.1"/>
    <property type="molecule type" value="Genomic_DNA"/>
</dbReference>
<evidence type="ECO:0000256" key="1">
    <source>
        <dbReference type="ARBA" id="ARBA00022448"/>
    </source>
</evidence>
<dbReference type="FunFam" id="3.40.50.300:FF:000032">
    <property type="entry name" value="Export ABC transporter ATP-binding protein"/>
    <property type="match status" value="1"/>
</dbReference>
<dbReference type="GO" id="GO:0005524">
    <property type="term" value="F:ATP binding"/>
    <property type="evidence" value="ECO:0007669"/>
    <property type="project" value="UniProtKB-KW"/>
</dbReference>
<feature type="domain" description="ABC transporter" evidence="4">
    <location>
        <begin position="8"/>
        <end position="226"/>
    </location>
</feature>
<keyword evidence="1" id="KW-0813">Transport</keyword>
<evidence type="ECO:0000256" key="2">
    <source>
        <dbReference type="ARBA" id="ARBA00022741"/>
    </source>
</evidence>
<dbReference type="EMBL" id="BLKS01000001">
    <property type="protein sequence ID" value="GFG51867.1"/>
    <property type="molecule type" value="Genomic_DNA"/>
</dbReference>
<keyword evidence="3 5" id="KW-0067">ATP-binding</keyword>
<dbReference type="InterPro" id="IPR003439">
    <property type="entry name" value="ABC_transporter-like_ATP-bd"/>
</dbReference>
<evidence type="ECO:0000256" key="3">
    <source>
        <dbReference type="ARBA" id="ARBA00022840"/>
    </source>
</evidence>
<reference evidence="5" key="3">
    <citation type="submission" date="2020-02" db="EMBL/GenBank/DDBJ databases">
        <authorList>
            <person name="Matsumoto Y."/>
            <person name="Motooka D."/>
            <person name="Nakamura S."/>
        </authorList>
    </citation>
    <scope>NUCLEOTIDE SEQUENCE</scope>
    <source>
        <strain evidence="5">JCM 6377</strain>
    </source>
</reference>
<keyword evidence="7" id="KW-1185">Reference proteome</keyword>
<dbReference type="PROSITE" id="PS50893">
    <property type="entry name" value="ABC_TRANSPORTER_2"/>
    <property type="match status" value="1"/>
</dbReference>
<dbReference type="Proteomes" id="UP000220914">
    <property type="component" value="Unassembled WGS sequence"/>
</dbReference>
<dbReference type="GO" id="GO:0016887">
    <property type="term" value="F:ATP hydrolysis activity"/>
    <property type="evidence" value="ECO:0007669"/>
    <property type="project" value="InterPro"/>
</dbReference>
<dbReference type="CDD" id="cd03255">
    <property type="entry name" value="ABC_MJ0796_LolCDE_FtsE"/>
    <property type="match status" value="1"/>
</dbReference>
<gene>
    <name evidence="6" type="ORF">CQY20_07520</name>
    <name evidence="5" type="ORF">MAGR_33080</name>
</gene>
<comment type="caution">
    <text evidence="6">The sequence shown here is derived from an EMBL/GenBank/DDBJ whole genome shotgun (WGS) entry which is preliminary data.</text>
</comment>
<dbReference type="InterPro" id="IPR027417">
    <property type="entry name" value="P-loop_NTPase"/>
</dbReference>
<dbReference type="RefSeq" id="WP_097939447.1">
    <property type="nucleotide sequence ID" value="NZ_BLKS01000001.1"/>
</dbReference>
<name>A0A2A7NAD4_MYCAG</name>
<dbReference type="GO" id="GO:0022857">
    <property type="term" value="F:transmembrane transporter activity"/>
    <property type="evidence" value="ECO:0007669"/>
    <property type="project" value="TreeGrafter"/>
</dbReference>
<dbReference type="Gene3D" id="3.40.50.300">
    <property type="entry name" value="P-loop containing nucleotide triphosphate hydrolases"/>
    <property type="match status" value="1"/>
</dbReference>
<organism evidence="6 7">
    <name type="scientific">Mycolicibacterium agri</name>
    <name type="common">Mycobacterium agri</name>
    <dbReference type="NCBI Taxonomy" id="36811"/>
    <lineage>
        <taxon>Bacteria</taxon>
        <taxon>Bacillati</taxon>
        <taxon>Actinomycetota</taxon>
        <taxon>Actinomycetes</taxon>
        <taxon>Mycobacteriales</taxon>
        <taxon>Mycobacteriaceae</taxon>
        <taxon>Mycolicibacterium</taxon>
    </lineage>
</organism>
<reference evidence="5 8" key="2">
    <citation type="journal article" date="2019" name="Emerg. Microbes Infect.">
        <title>Comprehensive subspecies identification of 175 nontuberculous mycobacteria species based on 7547 genomic profiles.</title>
        <authorList>
            <person name="Matsumoto Y."/>
            <person name="Kinjo T."/>
            <person name="Motooka D."/>
            <person name="Nabeya D."/>
            <person name="Jung N."/>
            <person name="Uechi K."/>
            <person name="Horii T."/>
            <person name="Iida T."/>
            <person name="Fujita J."/>
            <person name="Nakamura S."/>
        </authorList>
    </citation>
    <scope>NUCLEOTIDE SEQUENCE [LARGE SCALE GENOMIC DNA]</scope>
    <source>
        <strain evidence="5 8">JCM 6377</strain>
    </source>
</reference>
<dbReference type="Pfam" id="PF00005">
    <property type="entry name" value="ABC_tran"/>
    <property type="match status" value="1"/>
</dbReference>
<dbReference type="InterPro" id="IPR015854">
    <property type="entry name" value="ABC_transpr_LolD-like"/>
</dbReference>